<dbReference type="EMBL" id="CP015093">
    <property type="protein sequence ID" value="APZ54974.1"/>
    <property type="molecule type" value="Genomic_DNA"/>
</dbReference>
<name>A0A1P8UZZ1_9RHOB</name>
<evidence type="ECO:0000256" key="1">
    <source>
        <dbReference type="SAM" id="MobiDB-lite"/>
    </source>
</evidence>
<proteinExistence type="predicted"/>
<accession>A0A1P8UZZ1</accession>
<protein>
    <submittedName>
        <fullName evidence="2">Uncharacterized protein</fullName>
    </submittedName>
</protein>
<sequence length="72" mass="7658">MFGAGAGFADIVQRQGSPFPGNGRNVISCERQCGIASAALRAERGPRPFIFLPNTPTQPRGRAMPPGCQTDR</sequence>
<evidence type="ECO:0000313" key="3">
    <source>
        <dbReference type="Proteomes" id="UP000187059"/>
    </source>
</evidence>
<gene>
    <name evidence="2" type="ORF">Ga0080574_TMP4640</name>
</gene>
<dbReference type="AlphaFoldDB" id="A0A1P8UZZ1"/>
<reference evidence="2 3" key="1">
    <citation type="submission" date="2016-04" db="EMBL/GenBank/DDBJ databases">
        <title>Deep-sea bacteria in the southern Pacific.</title>
        <authorList>
            <person name="Tang K."/>
        </authorList>
    </citation>
    <scope>NUCLEOTIDE SEQUENCE [LARGE SCALE GENOMIC DNA]</scope>
    <source>
        <strain evidence="2 3">JLT2014</strain>
    </source>
</reference>
<evidence type="ECO:0000313" key="2">
    <source>
        <dbReference type="EMBL" id="APZ54974.1"/>
    </source>
</evidence>
<keyword evidence="3" id="KW-1185">Reference proteome</keyword>
<dbReference type="Proteomes" id="UP000187059">
    <property type="component" value="Chromosome"/>
</dbReference>
<dbReference type="KEGG" id="paby:Ga0080574_TMP4640"/>
<organism evidence="2 3">
    <name type="scientific">Salipiger abyssi</name>
    <dbReference type="NCBI Taxonomy" id="1250539"/>
    <lineage>
        <taxon>Bacteria</taxon>
        <taxon>Pseudomonadati</taxon>
        <taxon>Pseudomonadota</taxon>
        <taxon>Alphaproteobacteria</taxon>
        <taxon>Rhodobacterales</taxon>
        <taxon>Roseobacteraceae</taxon>
        <taxon>Salipiger</taxon>
    </lineage>
</organism>
<feature type="region of interest" description="Disordered" evidence="1">
    <location>
        <begin position="1"/>
        <end position="20"/>
    </location>
</feature>
<feature type="region of interest" description="Disordered" evidence="1">
    <location>
        <begin position="47"/>
        <end position="72"/>
    </location>
</feature>